<comment type="caution">
    <text evidence="2">The sequence shown here is derived from an EMBL/GenBank/DDBJ whole genome shotgun (WGS) entry which is preliminary data.</text>
</comment>
<dbReference type="GeneID" id="39612048"/>
<gene>
    <name evidence="2" type="ORF">D7B24_008359</name>
</gene>
<evidence type="ECO:0000313" key="2">
    <source>
        <dbReference type="EMBL" id="RNJ55574.1"/>
    </source>
</evidence>
<feature type="compositionally biased region" description="Acidic residues" evidence="1">
    <location>
        <begin position="289"/>
        <end position="303"/>
    </location>
</feature>
<accession>A0A3M9Y5K2</accession>
<dbReference type="STRING" id="1051616.A0A3M9Y5K2"/>
<feature type="region of interest" description="Disordered" evidence="1">
    <location>
        <begin position="271"/>
        <end position="303"/>
    </location>
</feature>
<dbReference type="Proteomes" id="UP000267145">
    <property type="component" value="Unassembled WGS sequence"/>
</dbReference>
<dbReference type="EMBL" id="RBVV01000074">
    <property type="protein sequence ID" value="RNJ55574.1"/>
    <property type="molecule type" value="Genomic_DNA"/>
</dbReference>
<evidence type="ECO:0000313" key="3">
    <source>
        <dbReference type="Proteomes" id="UP000267145"/>
    </source>
</evidence>
<keyword evidence="3" id="KW-1185">Reference proteome</keyword>
<proteinExistence type="predicted"/>
<organism evidence="2 3">
    <name type="scientific">Verticillium nonalfalfae</name>
    <dbReference type="NCBI Taxonomy" id="1051616"/>
    <lineage>
        <taxon>Eukaryota</taxon>
        <taxon>Fungi</taxon>
        <taxon>Dikarya</taxon>
        <taxon>Ascomycota</taxon>
        <taxon>Pezizomycotina</taxon>
        <taxon>Sordariomycetes</taxon>
        <taxon>Hypocreomycetidae</taxon>
        <taxon>Glomerellales</taxon>
        <taxon>Plectosphaerellaceae</taxon>
        <taxon>Verticillium</taxon>
    </lineage>
</organism>
<reference evidence="2 3" key="1">
    <citation type="submission" date="2018-10" db="EMBL/GenBank/DDBJ databases">
        <title>Genome sequence of Verticillium nonalfalfae VnAa140.</title>
        <authorList>
            <person name="Stajich J.E."/>
            <person name="Kasson M.T."/>
        </authorList>
    </citation>
    <scope>NUCLEOTIDE SEQUENCE [LARGE SCALE GENOMIC DNA]</scope>
    <source>
        <strain evidence="2 3">VnAa140</strain>
    </source>
</reference>
<protein>
    <submittedName>
        <fullName evidence="2">Uncharacterized protein</fullName>
    </submittedName>
</protein>
<name>A0A3M9Y5K2_9PEZI</name>
<dbReference type="AlphaFoldDB" id="A0A3M9Y5K2"/>
<sequence length="303" mass="34337">MAPSPAKNDPVDVVFRYGTDLVESDQTICDDLIIALDVCHRKEAPLNIENQKRAKFWRIVFSNGWTTEMHSFVPDPWTDPRDTQSGLQIGSLTQDCRPNPVPGLSSTIDSSLVSVARQTGCPAWLCPLPSWNKDGTAQGIRFRLVNIHGQEVPEDLVQLEVGNWSKKKALAVIHWDDYYVQRVGHHNVFLAVYWARNRLINLSKTRSSRNADQWQRGQPLNEVLASTRDLDSIGMGHRAFKRIRLCSDLMAELAEIAQDCVATMDTEKTKSFDLDDWENPEAEYSCAQVEDDSQEEEDSEQGY</sequence>
<dbReference type="RefSeq" id="XP_028493732.1">
    <property type="nucleotide sequence ID" value="XM_028642447.1"/>
</dbReference>
<evidence type="ECO:0000256" key="1">
    <source>
        <dbReference type="SAM" id="MobiDB-lite"/>
    </source>
</evidence>